<dbReference type="PROSITE" id="PS50188">
    <property type="entry name" value="B302_SPRY"/>
    <property type="match status" value="1"/>
</dbReference>
<evidence type="ECO:0000256" key="1">
    <source>
        <dbReference type="SAM" id="MobiDB-lite"/>
    </source>
</evidence>
<evidence type="ECO:0000256" key="2">
    <source>
        <dbReference type="SAM" id="Phobius"/>
    </source>
</evidence>
<dbReference type="EMBL" id="CAJNOL010001493">
    <property type="protein sequence ID" value="CAF1370051.1"/>
    <property type="molecule type" value="Genomic_DNA"/>
</dbReference>
<organism evidence="4 5">
    <name type="scientific">Rotaria sordida</name>
    <dbReference type="NCBI Taxonomy" id="392033"/>
    <lineage>
        <taxon>Eukaryota</taxon>
        <taxon>Metazoa</taxon>
        <taxon>Spiralia</taxon>
        <taxon>Gnathifera</taxon>
        <taxon>Rotifera</taxon>
        <taxon>Eurotatoria</taxon>
        <taxon>Bdelloidea</taxon>
        <taxon>Philodinida</taxon>
        <taxon>Philodinidae</taxon>
        <taxon>Rotaria</taxon>
    </lineage>
</organism>
<dbReference type="PANTHER" id="PTHR12245:SF12">
    <property type="entry name" value="SPRY DOMAIN-CONTAINING SOCS BOX PROTEIN 3"/>
    <property type="match status" value="1"/>
</dbReference>
<evidence type="ECO:0000313" key="4">
    <source>
        <dbReference type="EMBL" id="CAF1370051.1"/>
    </source>
</evidence>
<keyword evidence="2" id="KW-0472">Membrane</keyword>
<reference evidence="4" key="1">
    <citation type="submission" date="2021-02" db="EMBL/GenBank/DDBJ databases">
        <authorList>
            <person name="Nowell W R."/>
        </authorList>
    </citation>
    <scope>NUCLEOTIDE SEQUENCE</scope>
</reference>
<feature type="compositionally biased region" description="Basic residues" evidence="1">
    <location>
        <begin position="1321"/>
        <end position="1337"/>
    </location>
</feature>
<dbReference type="InterPro" id="IPR013320">
    <property type="entry name" value="ConA-like_dom_sf"/>
</dbReference>
<dbReference type="SMART" id="SM00449">
    <property type="entry name" value="SPRY"/>
    <property type="match status" value="1"/>
</dbReference>
<accession>A0A815ILI1</accession>
<dbReference type="Pfam" id="PF00622">
    <property type="entry name" value="SPRY"/>
    <property type="match status" value="1"/>
</dbReference>
<dbReference type="GO" id="GO:0019005">
    <property type="term" value="C:SCF ubiquitin ligase complex"/>
    <property type="evidence" value="ECO:0007669"/>
    <property type="project" value="TreeGrafter"/>
</dbReference>
<evidence type="ECO:0000313" key="5">
    <source>
        <dbReference type="Proteomes" id="UP000663870"/>
    </source>
</evidence>
<keyword evidence="5" id="KW-1185">Reference proteome</keyword>
<keyword evidence="2" id="KW-0812">Transmembrane</keyword>
<gene>
    <name evidence="4" type="ORF">JXQ802_LOCUS33101</name>
</gene>
<keyword evidence="2" id="KW-1133">Transmembrane helix</keyword>
<dbReference type="Gene3D" id="2.60.120.920">
    <property type="match status" value="1"/>
</dbReference>
<dbReference type="InterPro" id="IPR001870">
    <property type="entry name" value="B30.2/SPRY"/>
</dbReference>
<name>A0A815ILI1_9BILA</name>
<feature type="compositionally biased region" description="Polar residues" evidence="1">
    <location>
        <begin position="1343"/>
        <end position="1352"/>
    </location>
</feature>
<dbReference type="GO" id="GO:0043161">
    <property type="term" value="P:proteasome-mediated ubiquitin-dependent protein catabolic process"/>
    <property type="evidence" value="ECO:0007669"/>
    <property type="project" value="TreeGrafter"/>
</dbReference>
<proteinExistence type="predicted"/>
<feature type="compositionally biased region" description="Polar residues" evidence="1">
    <location>
        <begin position="1238"/>
        <end position="1247"/>
    </location>
</feature>
<dbReference type="InterPro" id="IPR043136">
    <property type="entry name" value="B30.2/SPRY_sf"/>
</dbReference>
<feature type="transmembrane region" description="Helical" evidence="2">
    <location>
        <begin position="339"/>
        <end position="364"/>
    </location>
</feature>
<dbReference type="SUPFAM" id="SSF49899">
    <property type="entry name" value="Concanavalin A-like lectins/glucanases"/>
    <property type="match status" value="1"/>
</dbReference>
<feature type="region of interest" description="Disordered" evidence="1">
    <location>
        <begin position="1238"/>
        <end position="1261"/>
    </location>
</feature>
<protein>
    <recommendedName>
        <fullName evidence="3">B30.2/SPRY domain-containing protein</fullName>
    </recommendedName>
</protein>
<sequence>MKHRNVNNGGSNRSTIQSLSTSILPPLCWSSTSLMCHPKSEHYLKTKNCLHSHWKWSQTNKIHSTTILLDNNKQILFHPRTSSSTQVILADRPLPLNGKHYWEIYMPAVYGTSIMFGIATNEQQMFSSTFTNLIGIDQHGWALSHHGLLWHNGISYSYLSQSMELLRPILIGLEFDADARTLSYIINNQSMGIAFRCIPKNVLIYPAVSSTSAQSTMILKHCCKICSSLREICLKLIKSSKLKENINNQLLPRHLIEQLINQQKTSHFILTTKNEKYQMFGAKKRRTIAPIKERDPDTLLREHIVKNTDASHVLVSEYDVLDKQKPVSFWMRDLNIPQWLLLVFVSLTIIVFTAFALFTAIVTLKKEMDGGPCKSNTDCRRDLSLICNNYRCGCAYSHFWSNSYSICERRRMVNRTCVNDSMCDAFASLQCQNVPLTNGAIESQCQCKTSMSWNGYICVYQSLYNTSCLLDANCDTSRYLFCNLTIQLCQCNSSMFWNGDSKSGTCEYKRTVNRYCYPYDNNWCDDTGPLGQRLVCTRYTNPYGSEYGVCQCSTHEFYNGSASLGNGICVPHHLYNESCTSTSQCDYRINLACLSNLCLCPSGTNYDSSINSNGVMGYCKSAAGYMENCTVSLVCSSSQNLFCNLSYYGGANTSGICQCNSSWSYWDGTTCTTKLSIGGECSSNIHCIEANGLFCSNYTQSIGTCDCDKDHFWNNTCISKQWYNTTCPSSYVCDDNRGLQCQGLGGSMFQKCDCYNTTYIWDSLYVTNRSYTCIPKLTNGQSSCFGDLECEDFNYLKCNNGTCGCYYTDYWDGNRCQPKRNYADPCSNTYQCRDFSPVNLICRYGTTSPVALQCLCNTTSYWEECVQACLISKKYHESCTLVSNCTTNECDKTANLQCMNDSISSLTGSGWCNCTQLQWWNGSYCRNKGTPSWGVNASDVCNATYQCADYNLVSCPLSTTCECATTKYWDGTTCKDRVLYGESCTSWPTYPVNTTTCLNAAGAGLLCSSSSCSGGICTGGTCYCPSGTNWNATFSLDMIMNENNILKWLKEFKFNWLPQHISNDTHLLQLITNQINEFEQLLIQNNQVENDSSIENNYQCTNSSDIRQFDLSTQQQQQSENFLCISSDKHDVDNKKQENYSRPAIRLKRISLAEAERFLPLSWKTSTKSKPGRKKRKIIFSKFIFTGKKAKKDAQTNKTFVSTSTPDESIFPAGQTINNSKIKQKTIRSKTIVEHPSTSSIASTQSVNNNNNKKKKRKLRAMDGEDDDLCTLGNLSQTDVINGGDTECEQVSRYIGQNGILSQTRKINETTINIENDKTIKQSKKSKKKKKLTKKSSNHSNDHSVNTKSNESSPCEILTLIEDIGQIHHEEILQDITENDQQSLFDSLNITPDRTYETNSTLNINSFINYTDCIEDISNDAVDLPSTTLSSNSLSHLTLTT</sequence>
<dbReference type="PANTHER" id="PTHR12245">
    <property type="entry name" value="SPRY DOMAIN CONTAINING SOCS BOX PROTEIN"/>
    <property type="match status" value="1"/>
</dbReference>
<dbReference type="InterPro" id="IPR050672">
    <property type="entry name" value="FBXO45-Fsn/SPSB_families"/>
</dbReference>
<dbReference type="InterPro" id="IPR003877">
    <property type="entry name" value="SPRY_dom"/>
</dbReference>
<comment type="caution">
    <text evidence="4">The sequence shown here is derived from an EMBL/GenBank/DDBJ whole genome shotgun (WGS) entry which is preliminary data.</text>
</comment>
<feature type="domain" description="B30.2/SPRY" evidence="3">
    <location>
        <begin position="34"/>
        <end position="226"/>
    </location>
</feature>
<feature type="region of interest" description="Disordered" evidence="1">
    <location>
        <begin position="1318"/>
        <end position="1352"/>
    </location>
</feature>
<evidence type="ECO:0000259" key="3">
    <source>
        <dbReference type="PROSITE" id="PS50188"/>
    </source>
</evidence>
<dbReference type="Proteomes" id="UP000663870">
    <property type="component" value="Unassembled WGS sequence"/>
</dbReference>